<dbReference type="EMBL" id="JBFALK010000002">
    <property type="protein sequence ID" value="MEV0967710.1"/>
    <property type="molecule type" value="Genomic_DNA"/>
</dbReference>
<feature type="chain" id="PRO_5046554326" evidence="1">
    <location>
        <begin position="33"/>
        <end position="160"/>
    </location>
</feature>
<gene>
    <name evidence="2" type="ORF">AB0I59_03675</name>
</gene>
<feature type="signal peptide" evidence="1">
    <location>
        <begin position="1"/>
        <end position="32"/>
    </location>
</feature>
<sequence length="160" mass="17087">MISSSAKRACVGVALTMTAFAGVTAAAMPAQAAATSARSICGSGYTVQVNKVPVKTHYGDVYGYLYLLYNRSNGYNCVTVVKTKYVGKASYMTASLDVKRGGSRTDSGNFKKYAGPVRLEAAGKCVKYWATMHLPSDSPNARNQSTVAYGGSLKTWKHCR</sequence>
<evidence type="ECO:0000313" key="3">
    <source>
        <dbReference type="Proteomes" id="UP001551675"/>
    </source>
</evidence>
<comment type="caution">
    <text evidence="2">The sequence shown here is derived from an EMBL/GenBank/DDBJ whole genome shotgun (WGS) entry which is preliminary data.</text>
</comment>
<keyword evidence="3" id="KW-1185">Reference proteome</keyword>
<organism evidence="2 3">
    <name type="scientific">Microtetraspora glauca</name>
    <dbReference type="NCBI Taxonomy" id="1996"/>
    <lineage>
        <taxon>Bacteria</taxon>
        <taxon>Bacillati</taxon>
        <taxon>Actinomycetota</taxon>
        <taxon>Actinomycetes</taxon>
        <taxon>Streptosporangiales</taxon>
        <taxon>Streptosporangiaceae</taxon>
        <taxon>Microtetraspora</taxon>
    </lineage>
</organism>
<accession>A0ABV3G7U3</accession>
<dbReference type="RefSeq" id="WP_358129665.1">
    <property type="nucleotide sequence ID" value="NZ_JBFALK010000002.1"/>
</dbReference>
<dbReference type="Proteomes" id="UP001551675">
    <property type="component" value="Unassembled WGS sequence"/>
</dbReference>
<evidence type="ECO:0000256" key="1">
    <source>
        <dbReference type="SAM" id="SignalP"/>
    </source>
</evidence>
<evidence type="ECO:0000313" key="2">
    <source>
        <dbReference type="EMBL" id="MEV0967710.1"/>
    </source>
</evidence>
<keyword evidence="1" id="KW-0732">Signal</keyword>
<protein>
    <submittedName>
        <fullName evidence="2">Spore-associated protein A</fullName>
    </submittedName>
</protein>
<name>A0ABV3G7U3_MICGL</name>
<proteinExistence type="predicted"/>
<reference evidence="2 3" key="1">
    <citation type="submission" date="2024-06" db="EMBL/GenBank/DDBJ databases">
        <title>The Natural Products Discovery Center: Release of the First 8490 Sequenced Strains for Exploring Actinobacteria Biosynthetic Diversity.</title>
        <authorList>
            <person name="Kalkreuter E."/>
            <person name="Kautsar S.A."/>
            <person name="Yang D."/>
            <person name="Bader C.D."/>
            <person name="Teijaro C.N."/>
            <person name="Fluegel L."/>
            <person name="Davis C.M."/>
            <person name="Simpson J.R."/>
            <person name="Lauterbach L."/>
            <person name="Steele A.D."/>
            <person name="Gui C."/>
            <person name="Meng S."/>
            <person name="Li G."/>
            <person name="Viehrig K."/>
            <person name="Ye F."/>
            <person name="Su P."/>
            <person name="Kiefer A.F."/>
            <person name="Nichols A."/>
            <person name="Cepeda A.J."/>
            <person name="Yan W."/>
            <person name="Fan B."/>
            <person name="Jiang Y."/>
            <person name="Adhikari A."/>
            <person name="Zheng C.-J."/>
            <person name="Schuster L."/>
            <person name="Cowan T.M."/>
            <person name="Smanski M.J."/>
            <person name="Chevrette M.G."/>
            <person name="De Carvalho L.P.S."/>
            <person name="Shen B."/>
        </authorList>
    </citation>
    <scope>NUCLEOTIDE SEQUENCE [LARGE SCALE GENOMIC DNA]</scope>
    <source>
        <strain evidence="2 3">NPDC050100</strain>
    </source>
</reference>